<dbReference type="Gene3D" id="3.40.50.300">
    <property type="entry name" value="P-loop containing nucleotide triphosphate hydrolases"/>
    <property type="match status" value="1"/>
</dbReference>
<dbReference type="GO" id="GO:0003887">
    <property type="term" value="F:DNA-directed DNA polymerase activity"/>
    <property type="evidence" value="ECO:0007669"/>
    <property type="project" value="UniProtKB-KW"/>
</dbReference>
<evidence type="ECO:0000256" key="5">
    <source>
        <dbReference type="ARBA" id="ARBA00022932"/>
    </source>
</evidence>
<name>A0A810MS92_9ACTN</name>
<dbReference type="PANTHER" id="PTHR34388">
    <property type="entry name" value="DNA POLYMERASE III SUBUNIT DELTA"/>
    <property type="match status" value="1"/>
</dbReference>
<dbReference type="EMBL" id="AP023359">
    <property type="protein sequence ID" value="BCJ63812.1"/>
    <property type="molecule type" value="Genomic_DNA"/>
</dbReference>
<dbReference type="GO" id="GO:0009360">
    <property type="term" value="C:DNA polymerase III complex"/>
    <property type="evidence" value="ECO:0007669"/>
    <property type="project" value="TreeGrafter"/>
</dbReference>
<keyword evidence="2" id="KW-0808">Transferase</keyword>
<sequence length="339" mass="35058">MSEPDPAGARATMSGVTSTGPAPIVLVLGDEELLANRAVAQTVTDARAVDPNLDVREYEAGSVAPGEVAEMLSPSLFGGRRVLVLRAGQDARKDLVTVLLAYAKNPDPEVTLVVTHLGAAKGKAFADGLRAAGAAVVPVPKVKKEKERIAFVRDEIRRGGGRCTEEAAEALVAAVGNDLRELAAACSQLLADTDGRIGADTVARYYRGRAEVSGFTVADAAMVGDVAAALEALRWALHVGVDPVPIADAIADGVRTVARVVSAGRGSSYQMASSLGMPPWKVERAQRQGRGWSPEGLADAMRAAAECNAAVKGGADDRAYALERAVFAVAAARHGSGGR</sequence>
<dbReference type="GO" id="GO:0003677">
    <property type="term" value="F:DNA binding"/>
    <property type="evidence" value="ECO:0007669"/>
    <property type="project" value="InterPro"/>
</dbReference>
<keyword evidence="3" id="KW-0548">Nucleotidyltransferase</keyword>
<dbReference type="NCBIfam" id="TIGR01128">
    <property type="entry name" value="holA"/>
    <property type="match status" value="1"/>
</dbReference>
<reference evidence="9" key="1">
    <citation type="submission" date="2020-08" db="EMBL/GenBank/DDBJ databases">
        <title>Whole genome shotgun sequence of Polymorphospora rubra NBRC 101157.</title>
        <authorList>
            <person name="Komaki H."/>
            <person name="Tamura T."/>
        </authorList>
    </citation>
    <scope>NUCLEOTIDE SEQUENCE</scope>
    <source>
        <strain evidence="9">NBRC 101157</strain>
    </source>
</reference>
<dbReference type="Proteomes" id="UP000680866">
    <property type="component" value="Chromosome"/>
</dbReference>
<evidence type="ECO:0000313" key="9">
    <source>
        <dbReference type="EMBL" id="BCJ63812.1"/>
    </source>
</evidence>
<evidence type="ECO:0000256" key="4">
    <source>
        <dbReference type="ARBA" id="ARBA00022705"/>
    </source>
</evidence>
<comment type="catalytic activity">
    <reaction evidence="7">
        <text>DNA(n) + a 2'-deoxyribonucleoside 5'-triphosphate = DNA(n+1) + diphosphate</text>
        <dbReference type="Rhea" id="RHEA:22508"/>
        <dbReference type="Rhea" id="RHEA-COMP:17339"/>
        <dbReference type="Rhea" id="RHEA-COMP:17340"/>
        <dbReference type="ChEBI" id="CHEBI:33019"/>
        <dbReference type="ChEBI" id="CHEBI:61560"/>
        <dbReference type="ChEBI" id="CHEBI:173112"/>
        <dbReference type="EC" id="2.7.7.7"/>
    </reaction>
</comment>
<gene>
    <name evidence="9" type="primary">holA</name>
    <name evidence="9" type="ORF">Prubr_08330</name>
</gene>
<dbReference type="InterPro" id="IPR027417">
    <property type="entry name" value="P-loop_NTPase"/>
</dbReference>
<evidence type="ECO:0000259" key="8">
    <source>
        <dbReference type="Pfam" id="PF21694"/>
    </source>
</evidence>
<evidence type="ECO:0000256" key="3">
    <source>
        <dbReference type="ARBA" id="ARBA00022695"/>
    </source>
</evidence>
<dbReference type="InterPro" id="IPR008921">
    <property type="entry name" value="DNA_pol3_clamp-load_cplx_C"/>
</dbReference>
<dbReference type="EC" id="2.7.7.7" evidence="1"/>
<keyword evidence="5" id="KW-0239">DNA-directed DNA polymerase</keyword>
<evidence type="ECO:0000313" key="10">
    <source>
        <dbReference type="Proteomes" id="UP000680866"/>
    </source>
</evidence>
<dbReference type="PANTHER" id="PTHR34388:SF1">
    <property type="entry name" value="DNA POLYMERASE III SUBUNIT DELTA"/>
    <property type="match status" value="1"/>
</dbReference>
<dbReference type="Pfam" id="PF21694">
    <property type="entry name" value="DNA_pol3_delta_C"/>
    <property type="match status" value="1"/>
</dbReference>
<dbReference type="InterPro" id="IPR048466">
    <property type="entry name" value="DNA_pol3_delta-like_C"/>
</dbReference>
<evidence type="ECO:0000256" key="6">
    <source>
        <dbReference type="ARBA" id="ARBA00034754"/>
    </source>
</evidence>
<keyword evidence="10" id="KW-1185">Reference proteome</keyword>
<dbReference type="GO" id="GO:0006261">
    <property type="term" value="P:DNA-templated DNA replication"/>
    <property type="evidence" value="ECO:0007669"/>
    <property type="project" value="TreeGrafter"/>
</dbReference>
<proteinExistence type="inferred from homology"/>
<keyword evidence="4" id="KW-0235">DNA replication</keyword>
<feature type="domain" description="DNA polymerase III delta subunit-like C-terminal" evidence="8">
    <location>
        <begin position="214"/>
        <end position="326"/>
    </location>
</feature>
<dbReference type="InterPro" id="IPR005790">
    <property type="entry name" value="DNA_polIII_delta"/>
</dbReference>
<dbReference type="SUPFAM" id="SSF52540">
    <property type="entry name" value="P-loop containing nucleoside triphosphate hydrolases"/>
    <property type="match status" value="1"/>
</dbReference>
<accession>A0A810MS92</accession>
<dbReference type="AlphaFoldDB" id="A0A810MS92"/>
<evidence type="ECO:0000256" key="1">
    <source>
        <dbReference type="ARBA" id="ARBA00012417"/>
    </source>
</evidence>
<evidence type="ECO:0000256" key="7">
    <source>
        <dbReference type="ARBA" id="ARBA00049244"/>
    </source>
</evidence>
<organism evidence="9 10">
    <name type="scientific">Polymorphospora rubra</name>
    <dbReference type="NCBI Taxonomy" id="338584"/>
    <lineage>
        <taxon>Bacteria</taxon>
        <taxon>Bacillati</taxon>
        <taxon>Actinomycetota</taxon>
        <taxon>Actinomycetes</taxon>
        <taxon>Micromonosporales</taxon>
        <taxon>Micromonosporaceae</taxon>
        <taxon>Polymorphospora</taxon>
    </lineage>
</organism>
<dbReference type="Gene3D" id="1.20.272.10">
    <property type="match status" value="1"/>
</dbReference>
<evidence type="ECO:0000256" key="2">
    <source>
        <dbReference type="ARBA" id="ARBA00022679"/>
    </source>
</evidence>
<dbReference type="KEGG" id="pry:Prubr_08330"/>
<dbReference type="SUPFAM" id="SSF48019">
    <property type="entry name" value="post-AAA+ oligomerization domain-like"/>
    <property type="match status" value="1"/>
</dbReference>
<comment type="similarity">
    <text evidence="6">Belongs to the DNA polymerase HolA subunit family.</text>
</comment>
<protein>
    <recommendedName>
        <fullName evidence="1">DNA-directed DNA polymerase</fullName>
        <ecNumber evidence="1">2.7.7.7</ecNumber>
    </recommendedName>
</protein>